<evidence type="ECO:0000256" key="1">
    <source>
        <dbReference type="ARBA" id="ARBA00004141"/>
    </source>
</evidence>
<keyword evidence="11" id="KW-1185">Reference proteome</keyword>
<dbReference type="InterPro" id="IPR017475">
    <property type="entry name" value="EPS_sugar_tfrase"/>
</dbReference>
<feature type="transmembrane region" description="Helical" evidence="8">
    <location>
        <begin position="47"/>
        <end position="64"/>
    </location>
</feature>
<comment type="subcellular location">
    <subcellularLocation>
        <location evidence="1">Membrane</location>
        <topology evidence="1">Multi-pass membrane protein</topology>
    </subcellularLocation>
</comment>
<gene>
    <name evidence="10" type="ordered locus">Acid345_3807</name>
</gene>
<dbReference type="GO" id="GO:0047360">
    <property type="term" value="F:undecaprenyl-phosphate galactose phosphotransferase activity"/>
    <property type="evidence" value="ECO:0007669"/>
    <property type="project" value="UniProtKB-EC"/>
</dbReference>
<evidence type="ECO:0000256" key="8">
    <source>
        <dbReference type="SAM" id="Phobius"/>
    </source>
</evidence>
<accession>Q1IJZ3</accession>
<keyword evidence="3 10" id="KW-0808">Transferase</keyword>
<feature type="transmembrane region" description="Helical" evidence="8">
    <location>
        <begin position="115"/>
        <end position="134"/>
    </location>
</feature>
<evidence type="ECO:0000256" key="6">
    <source>
        <dbReference type="ARBA" id="ARBA00023136"/>
    </source>
</evidence>
<dbReference type="AlphaFoldDB" id="Q1IJZ3"/>
<feature type="region of interest" description="Disordered" evidence="7">
    <location>
        <begin position="1"/>
        <end position="22"/>
    </location>
</feature>
<feature type="domain" description="Bacterial sugar transferase" evidence="9">
    <location>
        <begin position="314"/>
        <end position="487"/>
    </location>
</feature>
<sequence>MATSATPGRSSPQTKPPIPRDLSSRLEAPRARHGNALKVVIEVLERLFDAVAVFTGTVLAYNVYRLVGLGRRVEYPVGWLTTAAIAFSVVFILLLEHLGEYRSGSLLGVRETERVLRAAWYSVFLVFPIAFFSGRSYSRLVVLFVAAVVPICVLIVRQFSFRVIERLCIAGDLLRPAAIYGSGRSARKVYSALLRSPKLGLKPVAFLDEKETDRSKHVFEASYHRKNSAQVIAMPITIELLKDLQISSLVLCELPPASKLSVVEECCRQAGVEVYLSPGLMHSEDQSIEFVDIDGMLFARTAGVNHVSLYDLFKRVFDVLAAGVITLVISPILLAIALAVKFSSRGKILFVQERVGRGGTQFAMYKFRSMHADAPKYAFSPREVEDPRITLIGRFLRRTSLDELPQLFNVIRGEMSLVGPRPEMPFIVERYTPQQRRRLDVKPGITGLWQLSADRAYLIHENIEYDLYYVRNRNFFLDLAVLVHTAVFAARGV</sequence>
<dbReference type="Pfam" id="PF02397">
    <property type="entry name" value="Bac_transf"/>
    <property type="match status" value="1"/>
</dbReference>
<dbReference type="GO" id="GO:0016020">
    <property type="term" value="C:membrane"/>
    <property type="evidence" value="ECO:0007669"/>
    <property type="project" value="UniProtKB-SubCell"/>
</dbReference>
<keyword evidence="4 8" id="KW-0812">Transmembrane</keyword>
<dbReference type="EC" id="2.7.8.6" evidence="10"/>
<feature type="compositionally biased region" description="Polar residues" evidence="7">
    <location>
        <begin position="1"/>
        <end position="13"/>
    </location>
</feature>
<keyword evidence="5 8" id="KW-1133">Transmembrane helix</keyword>
<dbReference type="eggNOG" id="COG1086">
    <property type="taxonomic scope" value="Bacteria"/>
</dbReference>
<dbReference type="EMBL" id="CP000360">
    <property type="protein sequence ID" value="ABF42807.1"/>
    <property type="molecule type" value="Genomic_DNA"/>
</dbReference>
<dbReference type="KEGG" id="aba:Acid345_3807"/>
<feature type="transmembrane region" description="Helical" evidence="8">
    <location>
        <begin position="319"/>
        <end position="340"/>
    </location>
</feature>
<evidence type="ECO:0000259" key="9">
    <source>
        <dbReference type="Pfam" id="PF02397"/>
    </source>
</evidence>
<reference evidence="10 11" key="1">
    <citation type="journal article" date="2009" name="Appl. Environ. Microbiol.">
        <title>Three genomes from the phylum Acidobacteria provide insight into the lifestyles of these microorganisms in soils.</title>
        <authorList>
            <person name="Ward N.L."/>
            <person name="Challacombe J.F."/>
            <person name="Janssen P.H."/>
            <person name="Henrissat B."/>
            <person name="Coutinho P.M."/>
            <person name="Wu M."/>
            <person name="Xie G."/>
            <person name="Haft D.H."/>
            <person name="Sait M."/>
            <person name="Badger J."/>
            <person name="Barabote R.D."/>
            <person name="Bradley B."/>
            <person name="Brettin T.S."/>
            <person name="Brinkac L.M."/>
            <person name="Bruce D."/>
            <person name="Creasy T."/>
            <person name="Daugherty S.C."/>
            <person name="Davidsen T.M."/>
            <person name="DeBoy R.T."/>
            <person name="Detter J.C."/>
            <person name="Dodson R.J."/>
            <person name="Durkin A.S."/>
            <person name="Ganapathy A."/>
            <person name="Gwinn-Giglio M."/>
            <person name="Han C.S."/>
            <person name="Khouri H."/>
            <person name="Kiss H."/>
            <person name="Kothari S.P."/>
            <person name="Madupu R."/>
            <person name="Nelson K.E."/>
            <person name="Nelson W.C."/>
            <person name="Paulsen I."/>
            <person name="Penn K."/>
            <person name="Ren Q."/>
            <person name="Rosovitz M.J."/>
            <person name="Selengut J.D."/>
            <person name="Shrivastava S."/>
            <person name="Sullivan S.A."/>
            <person name="Tapia R."/>
            <person name="Thompson L.S."/>
            <person name="Watkins K.L."/>
            <person name="Yang Q."/>
            <person name="Yu C."/>
            <person name="Zafar N."/>
            <person name="Zhou L."/>
            <person name="Kuske C.R."/>
        </authorList>
    </citation>
    <scope>NUCLEOTIDE SEQUENCE [LARGE SCALE GENOMIC DNA]</scope>
    <source>
        <strain evidence="10 11">Ellin345</strain>
    </source>
</reference>
<evidence type="ECO:0000256" key="2">
    <source>
        <dbReference type="ARBA" id="ARBA00006464"/>
    </source>
</evidence>
<feature type="transmembrane region" description="Helical" evidence="8">
    <location>
        <begin position="76"/>
        <end position="95"/>
    </location>
</feature>
<dbReference type="NCBIfam" id="TIGR03025">
    <property type="entry name" value="EPS_sugtrans"/>
    <property type="match status" value="1"/>
</dbReference>
<dbReference type="Pfam" id="PF13727">
    <property type="entry name" value="CoA_binding_3"/>
    <property type="match status" value="1"/>
</dbReference>
<dbReference type="PANTHER" id="PTHR30576">
    <property type="entry name" value="COLANIC BIOSYNTHESIS UDP-GLUCOSE LIPID CARRIER TRANSFERASE"/>
    <property type="match status" value="1"/>
</dbReference>
<evidence type="ECO:0000256" key="3">
    <source>
        <dbReference type="ARBA" id="ARBA00022679"/>
    </source>
</evidence>
<keyword evidence="6 8" id="KW-0472">Membrane</keyword>
<dbReference type="PANTHER" id="PTHR30576:SF0">
    <property type="entry name" value="UNDECAPRENYL-PHOSPHATE N-ACETYLGALACTOSAMINYL 1-PHOSPHATE TRANSFERASE-RELATED"/>
    <property type="match status" value="1"/>
</dbReference>
<dbReference type="RefSeq" id="WP_011524606.1">
    <property type="nucleotide sequence ID" value="NC_008009.1"/>
</dbReference>
<proteinExistence type="inferred from homology"/>
<evidence type="ECO:0000313" key="10">
    <source>
        <dbReference type="EMBL" id="ABF42807.1"/>
    </source>
</evidence>
<dbReference type="OrthoDB" id="9808602at2"/>
<dbReference type="eggNOG" id="COG2148">
    <property type="taxonomic scope" value="Bacteria"/>
</dbReference>
<dbReference type="STRING" id="204669.Acid345_3807"/>
<dbReference type="Gene3D" id="3.40.50.720">
    <property type="entry name" value="NAD(P)-binding Rossmann-like Domain"/>
    <property type="match status" value="1"/>
</dbReference>
<dbReference type="InterPro" id="IPR003362">
    <property type="entry name" value="Bact_transf"/>
</dbReference>
<comment type="similarity">
    <text evidence="2">Belongs to the bacterial sugar transferase family.</text>
</comment>
<evidence type="ECO:0000256" key="5">
    <source>
        <dbReference type="ARBA" id="ARBA00022989"/>
    </source>
</evidence>
<name>Q1IJZ3_KORVE</name>
<evidence type="ECO:0000256" key="7">
    <source>
        <dbReference type="SAM" id="MobiDB-lite"/>
    </source>
</evidence>
<organism evidence="10 11">
    <name type="scientific">Koribacter versatilis (strain Ellin345)</name>
    <dbReference type="NCBI Taxonomy" id="204669"/>
    <lineage>
        <taxon>Bacteria</taxon>
        <taxon>Pseudomonadati</taxon>
        <taxon>Acidobacteriota</taxon>
        <taxon>Terriglobia</taxon>
        <taxon>Terriglobales</taxon>
        <taxon>Candidatus Korobacteraceae</taxon>
        <taxon>Candidatus Korobacter</taxon>
    </lineage>
</organism>
<protein>
    <submittedName>
        <fullName evidence="10">Undecaprenyl-phosphate galactosephosphotransferase</fullName>
        <ecNumber evidence="10">2.7.8.6</ecNumber>
    </submittedName>
</protein>
<dbReference type="EnsemblBacteria" id="ABF42807">
    <property type="protein sequence ID" value="ABF42807"/>
    <property type="gene ID" value="Acid345_3807"/>
</dbReference>
<dbReference type="Proteomes" id="UP000002432">
    <property type="component" value="Chromosome"/>
</dbReference>
<evidence type="ECO:0000256" key="4">
    <source>
        <dbReference type="ARBA" id="ARBA00022692"/>
    </source>
</evidence>
<feature type="transmembrane region" description="Helical" evidence="8">
    <location>
        <begin position="140"/>
        <end position="156"/>
    </location>
</feature>
<dbReference type="HOGENOM" id="CLU_024920_3_4_0"/>
<evidence type="ECO:0000313" key="11">
    <source>
        <dbReference type="Proteomes" id="UP000002432"/>
    </source>
</evidence>